<accession>A0A9W6SPX2</accession>
<keyword evidence="3" id="KW-0804">Transcription</keyword>
<feature type="domain" description="HTH tetR-type" evidence="5">
    <location>
        <begin position="6"/>
        <end position="66"/>
    </location>
</feature>
<reference evidence="6" key="1">
    <citation type="submission" date="2023-03" db="EMBL/GenBank/DDBJ databases">
        <title>Actinorhabdospora filicis NBRC 111898.</title>
        <authorList>
            <person name="Ichikawa N."/>
            <person name="Sato H."/>
            <person name="Tonouchi N."/>
        </authorList>
    </citation>
    <scope>NUCLEOTIDE SEQUENCE</scope>
    <source>
        <strain evidence="6">NBRC 111898</strain>
    </source>
</reference>
<gene>
    <name evidence="6" type="ORF">Afil01_33880</name>
</gene>
<sequence>MARPRAFDHSTVVEAAMETFWSKGYQGASTEDLCASTGLARGSLYNAFGSKHKLYEEALNRYSVEGLTTQLAILDEPGPVLGRLRTLLETAVDIDLASDERRGCLIVNAAVEAGGGDRDVTRRVRRHFGVLEDVVTDLIAEGRRSGELRGGDEPRQAARTFLSGYYGLRVLGKFLREREALMEVVEGSLARL</sequence>
<dbReference type="PROSITE" id="PS01081">
    <property type="entry name" value="HTH_TETR_1"/>
    <property type="match status" value="1"/>
</dbReference>
<evidence type="ECO:0000313" key="6">
    <source>
        <dbReference type="EMBL" id="GLZ78581.1"/>
    </source>
</evidence>
<evidence type="ECO:0000259" key="5">
    <source>
        <dbReference type="PROSITE" id="PS50977"/>
    </source>
</evidence>
<dbReference type="SUPFAM" id="SSF46689">
    <property type="entry name" value="Homeodomain-like"/>
    <property type="match status" value="1"/>
</dbReference>
<evidence type="ECO:0000256" key="4">
    <source>
        <dbReference type="PROSITE-ProRule" id="PRU00335"/>
    </source>
</evidence>
<keyword evidence="7" id="KW-1185">Reference proteome</keyword>
<evidence type="ECO:0000256" key="1">
    <source>
        <dbReference type="ARBA" id="ARBA00023015"/>
    </source>
</evidence>
<dbReference type="PANTHER" id="PTHR47506">
    <property type="entry name" value="TRANSCRIPTIONAL REGULATORY PROTEIN"/>
    <property type="match status" value="1"/>
</dbReference>
<dbReference type="PRINTS" id="PR00455">
    <property type="entry name" value="HTHTETR"/>
</dbReference>
<dbReference type="InterPro" id="IPR036271">
    <property type="entry name" value="Tet_transcr_reg_TetR-rel_C_sf"/>
</dbReference>
<evidence type="ECO:0000256" key="2">
    <source>
        <dbReference type="ARBA" id="ARBA00023125"/>
    </source>
</evidence>
<proteinExistence type="predicted"/>
<dbReference type="RefSeq" id="WP_285663731.1">
    <property type="nucleotide sequence ID" value="NZ_BSTX01000002.1"/>
</dbReference>
<evidence type="ECO:0000313" key="7">
    <source>
        <dbReference type="Proteomes" id="UP001165079"/>
    </source>
</evidence>
<dbReference type="Proteomes" id="UP001165079">
    <property type="component" value="Unassembled WGS sequence"/>
</dbReference>
<organism evidence="6 7">
    <name type="scientific">Actinorhabdospora filicis</name>
    <dbReference type="NCBI Taxonomy" id="1785913"/>
    <lineage>
        <taxon>Bacteria</taxon>
        <taxon>Bacillati</taxon>
        <taxon>Actinomycetota</taxon>
        <taxon>Actinomycetes</taxon>
        <taxon>Micromonosporales</taxon>
        <taxon>Micromonosporaceae</taxon>
        <taxon>Actinorhabdospora</taxon>
    </lineage>
</organism>
<dbReference type="InterPro" id="IPR001647">
    <property type="entry name" value="HTH_TetR"/>
</dbReference>
<name>A0A9W6SPX2_9ACTN</name>
<dbReference type="EMBL" id="BSTX01000002">
    <property type="protein sequence ID" value="GLZ78581.1"/>
    <property type="molecule type" value="Genomic_DNA"/>
</dbReference>
<dbReference type="Gene3D" id="1.10.10.60">
    <property type="entry name" value="Homeodomain-like"/>
    <property type="match status" value="1"/>
</dbReference>
<dbReference type="PANTHER" id="PTHR47506:SF10">
    <property type="entry name" value="TRANSCRIPTIONAL REGULATORY PROTEIN"/>
    <property type="match status" value="1"/>
</dbReference>
<protein>
    <submittedName>
        <fullName evidence="6">TetR family transcriptional regulator</fullName>
    </submittedName>
</protein>
<dbReference type="GO" id="GO:0003677">
    <property type="term" value="F:DNA binding"/>
    <property type="evidence" value="ECO:0007669"/>
    <property type="project" value="UniProtKB-UniRule"/>
</dbReference>
<dbReference type="InterPro" id="IPR009057">
    <property type="entry name" value="Homeodomain-like_sf"/>
</dbReference>
<evidence type="ECO:0000256" key="3">
    <source>
        <dbReference type="ARBA" id="ARBA00023163"/>
    </source>
</evidence>
<dbReference type="InterPro" id="IPR011075">
    <property type="entry name" value="TetR_C"/>
</dbReference>
<keyword evidence="1" id="KW-0805">Transcription regulation</keyword>
<feature type="DNA-binding region" description="H-T-H motif" evidence="4">
    <location>
        <begin position="29"/>
        <end position="48"/>
    </location>
</feature>
<dbReference type="Pfam" id="PF00440">
    <property type="entry name" value="TetR_N"/>
    <property type="match status" value="1"/>
</dbReference>
<keyword evidence="2 4" id="KW-0238">DNA-binding</keyword>
<dbReference type="Gene3D" id="1.10.357.10">
    <property type="entry name" value="Tetracycline Repressor, domain 2"/>
    <property type="match status" value="1"/>
</dbReference>
<dbReference type="InterPro" id="IPR023772">
    <property type="entry name" value="DNA-bd_HTH_TetR-type_CS"/>
</dbReference>
<dbReference type="Pfam" id="PF16925">
    <property type="entry name" value="TetR_C_13"/>
    <property type="match status" value="1"/>
</dbReference>
<comment type="caution">
    <text evidence="6">The sequence shown here is derived from an EMBL/GenBank/DDBJ whole genome shotgun (WGS) entry which is preliminary data.</text>
</comment>
<dbReference type="SUPFAM" id="SSF48498">
    <property type="entry name" value="Tetracyclin repressor-like, C-terminal domain"/>
    <property type="match status" value="1"/>
</dbReference>
<dbReference type="AlphaFoldDB" id="A0A9W6SPX2"/>
<dbReference type="PROSITE" id="PS50977">
    <property type="entry name" value="HTH_TETR_2"/>
    <property type="match status" value="1"/>
</dbReference>